<name>A0A840GC73_RHOTE</name>
<feature type="coiled-coil region" evidence="1">
    <location>
        <begin position="23"/>
        <end position="57"/>
    </location>
</feature>
<proteinExistence type="predicted"/>
<dbReference type="InterPro" id="IPR013655">
    <property type="entry name" value="PAS_fold_3"/>
</dbReference>
<keyword evidence="6" id="KW-1185">Reference proteome</keyword>
<dbReference type="Proteomes" id="UP000587070">
    <property type="component" value="Unassembled WGS sequence"/>
</dbReference>
<dbReference type="Gene3D" id="3.30.450.40">
    <property type="match status" value="1"/>
</dbReference>
<accession>A0A840GC73</accession>
<evidence type="ECO:0000259" key="4">
    <source>
        <dbReference type="PROSITE" id="PS50887"/>
    </source>
</evidence>
<dbReference type="GO" id="GO:0003824">
    <property type="term" value="F:catalytic activity"/>
    <property type="evidence" value="ECO:0007669"/>
    <property type="project" value="UniProtKB-ARBA"/>
</dbReference>
<reference evidence="5 6" key="1">
    <citation type="submission" date="2020-08" db="EMBL/GenBank/DDBJ databases">
        <title>Genome sequencing of Purple Non-Sulfur Bacteria from various extreme environments.</title>
        <authorList>
            <person name="Mayer M."/>
        </authorList>
    </citation>
    <scope>NUCLEOTIDE SEQUENCE [LARGE SCALE GENOMIC DNA]</scope>
    <source>
        <strain evidence="5 6">2761</strain>
    </source>
</reference>
<dbReference type="SUPFAM" id="SSF55073">
    <property type="entry name" value="Nucleotide cyclase"/>
    <property type="match status" value="1"/>
</dbReference>
<dbReference type="SUPFAM" id="SSF55785">
    <property type="entry name" value="PYP-like sensor domain (PAS domain)"/>
    <property type="match status" value="2"/>
</dbReference>
<dbReference type="Gene3D" id="3.30.450.20">
    <property type="entry name" value="PAS domain"/>
    <property type="match status" value="2"/>
</dbReference>
<dbReference type="PROSITE" id="PS50113">
    <property type="entry name" value="PAC"/>
    <property type="match status" value="1"/>
</dbReference>
<feature type="compositionally biased region" description="Low complexity" evidence="2">
    <location>
        <begin position="9"/>
        <end position="20"/>
    </location>
</feature>
<evidence type="ECO:0000313" key="6">
    <source>
        <dbReference type="Proteomes" id="UP000587070"/>
    </source>
</evidence>
<dbReference type="CDD" id="cd00130">
    <property type="entry name" value="PAS"/>
    <property type="match status" value="2"/>
</dbReference>
<feature type="domain" description="GGDEF" evidence="4">
    <location>
        <begin position="508"/>
        <end position="641"/>
    </location>
</feature>
<comment type="caution">
    <text evidence="5">The sequence shown here is derived from an EMBL/GenBank/DDBJ whole genome shotgun (WGS) entry which is preliminary data.</text>
</comment>
<dbReference type="InterPro" id="IPR035965">
    <property type="entry name" value="PAS-like_dom_sf"/>
</dbReference>
<dbReference type="NCBIfam" id="TIGR00229">
    <property type="entry name" value="sensory_box"/>
    <property type="match status" value="1"/>
</dbReference>
<evidence type="ECO:0000259" key="3">
    <source>
        <dbReference type="PROSITE" id="PS50113"/>
    </source>
</evidence>
<dbReference type="EMBL" id="JACIGE010000002">
    <property type="protein sequence ID" value="MBB4246192.1"/>
    <property type="molecule type" value="Genomic_DNA"/>
</dbReference>
<dbReference type="Pfam" id="PF08448">
    <property type="entry name" value="PAS_4"/>
    <property type="match status" value="1"/>
</dbReference>
<dbReference type="PANTHER" id="PTHR44757">
    <property type="entry name" value="DIGUANYLATE CYCLASE DGCP"/>
    <property type="match status" value="1"/>
</dbReference>
<dbReference type="SUPFAM" id="SSF55781">
    <property type="entry name" value="GAF domain-like"/>
    <property type="match status" value="1"/>
</dbReference>
<dbReference type="Gene3D" id="3.30.70.270">
    <property type="match status" value="1"/>
</dbReference>
<dbReference type="Pfam" id="PF13185">
    <property type="entry name" value="GAF_2"/>
    <property type="match status" value="1"/>
</dbReference>
<organism evidence="5 6">
    <name type="scientific">Rhodocyclus tenuis</name>
    <name type="common">Rhodospirillum tenue</name>
    <dbReference type="NCBI Taxonomy" id="1066"/>
    <lineage>
        <taxon>Bacteria</taxon>
        <taxon>Pseudomonadati</taxon>
        <taxon>Pseudomonadota</taxon>
        <taxon>Betaproteobacteria</taxon>
        <taxon>Rhodocyclales</taxon>
        <taxon>Rhodocyclaceae</taxon>
        <taxon>Rhodocyclus</taxon>
    </lineage>
</organism>
<dbReference type="InterPro" id="IPR029787">
    <property type="entry name" value="Nucleotide_cyclase"/>
</dbReference>
<gene>
    <name evidence="5" type="ORF">GGD90_000549</name>
</gene>
<dbReference type="InterPro" id="IPR043128">
    <property type="entry name" value="Rev_trsase/Diguanyl_cyclase"/>
</dbReference>
<dbReference type="InterPro" id="IPR013656">
    <property type="entry name" value="PAS_4"/>
</dbReference>
<evidence type="ECO:0000256" key="1">
    <source>
        <dbReference type="SAM" id="Coils"/>
    </source>
</evidence>
<dbReference type="InterPro" id="IPR000700">
    <property type="entry name" value="PAS-assoc_C"/>
</dbReference>
<dbReference type="InterPro" id="IPR001610">
    <property type="entry name" value="PAC"/>
</dbReference>
<dbReference type="SMART" id="SM00091">
    <property type="entry name" value="PAS"/>
    <property type="match status" value="2"/>
</dbReference>
<dbReference type="NCBIfam" id="TIGR00254">
    <property type="entry name" value="GGDEF"/>
    <property type="match status" value="1"/>
</dbReference>
<evidence type="ECO:0000313" key="5">
    <source>
        <dbReference type="EMBL" id="MBB4246192.1"/>
    </source>
</evidence>
<protein>
    <submittedName>
        <fullName evidence="5">Diguanylate cyclase (GGDEF)-like protein/PAS domain S-box-containing protein</fullName>
    </submittedName>
</protein>
<dbReference type="AlphaFoldDB" id="A0A840GC73"/>
<dbReference type="SMART" id="SM00267">
    <property type="entry name" value="GGDEF"/>
    <property type="match status" value="1"/>
</dbReference>
<dbReference type="InterPro" id="IPR029016">
    <property type="entry name" value="GAF-like_dom_sf"/>
</dbReference>
<sequence>MERSSDPQAGDAAADTPAAATAISAHVEEIERLRGRLRATEREHAEVQAALAELQLRLESEAPQCNQFPAGCCTVDADGHLSFVNRAAMQLLGLTSAKPGQRKFASLFGKEAQTDLADFLARVFAGEAGCSCELALAPNRRRERRVLLLLGQAGGDIRQCHLALLDISRRKRTEQREQARSKVLELLASDAALREILEAIVLGVESSDGNARASIMLLDRRGDRLFTGAAPNLPDFFCESINGMDIGIGQGCCGTAAFTGKRVVAENIALHPYWRNWSEVAERAGLAACWSQPIPGASRKILGAFAVYYPYPHQPTSDDLWSIEEAARLSSIAIERHRDAEALRASEERWKFAIDGSGDALFDWDIGSGSIFLSPRWYDMFGYPQNAFGDVLGEWRRRIHAEDIEAVMECLERCLDGNIDNYVAEYRLRCRDGNWKWTLARGLVVSRHNDGSAARMIGTQSDISERKRMEDELRELATTDVLTGLANRRRFIERISEEHARLQRDDGLKAAVLMLDLDHFKKVNDRFGHAVGDAMLVHFTGILRGQLRRFDTAGRLGGEEFAVLLPGASIAAARSFASRLRRAVESAPLGYKGQNVGMTVSIGLSSIDPGDPGSDTSLLRADAALYEAKSAGRNRVVVARNDA</sequence>
<dbReference type="Pfam" id="PF00990">
    <property type="entry name" value="GGDEF"/>
    <property type="match status" value="1"/>
</dbReference>
<dbReference type="OrthoDB" id="9813903at2"/>
<dbReference type="PROSITE" id="PS50887">
    <property type="entry name" value="GGDEF"/>
    <property type="match status" value="1"/>
</dbReference>
<dbReference type="InterPro" id="IPR052155">
    <property type="entry name" value="Biofilm_reg_signaling"/>
</dbReference>
<feature type="domain" description="PAC" evidence="3">
    <location>
        <begin position="422"/>
        <end position="475"/>
    </location>
</feature>
<dbReference type="Pfam" id="PF08447">
    <property type="entry name" value="PAS_3"/>
    <property type="match status" value="1"/>
</dbReference>
<feature type="region of interest" description="Disordered" evidence="2">
    <location>
        <begin position="1"/>
        <end position="20"/>
    </location>
</feature>
<dbReference type="InterPro" id="IPR000160">
    <property type="entry name" value="GGDEF_dom"/>
</dbReference>
<dbReference type="PANTHER" id="PTHR44757:SF2">
    <property type="entry name" value="BIOFILM ARCHITECTURE MAINTENANCE PROTEIN MBAA"/>
    <property type="match status" value="1"/>
</dbReference>
<evidence type="ECO:0000256" key="2">
    <source>
        <dbReference type="SAM" id="MobiDB-lite"/>
    </source>
</evidence>
<dbReference type="SMART" id="SM00086">
    <property type="entry name" value="PAC"/>
    <property type="match status" value="1"/>
</dbReference>
<dbReference type="SMART" id="SM00065">
    <property type="entry name" value="GAF"/>
    <property type="match status" value="1"/>
</dbReference>
<keyword evidence="1" id="KW-0175">Coiled coil</keyword>
<dbReference type="FunFam" id="3.30.70.270:FF:000001">
    <property type="entry name" value="Diguanylate cyclase domain protein"/>
    <property type="match status" value="1"/>
</dbReference>
<dbReference type="InterPro" id="IPR003018">
    <property type="entry name" value="GAF"/>
</dbReference>
<dbReference type="CDD" id="cd01949">
    <property type="entry name" value="GGDEF"/>
    <property type="match status" value="1"/>
</dbReference>
<dbReference type="InterPro" id="IPR000014">
    <property type="entry name" value="PAS"/>
</dbReference>
<dbReference type="RefSeq" id="WP_153115745.1">
    <property type="nucleotide sequence ID" value="NZ_JACIGE010000002.1"/>
</dbReference>